<dbReference type="Proteomes" id="UP001143910">
    <property type="component" value="Unassembled WGS sequence"/>
</dbReference>
<gene>
    <name evidence="1" type="ORF">NQ176_g1524</name>
</gene>
<protein>
    <submittedName>
        <fullName evidence="1">Uncharacterized protein</fullName>
    </submittedName>
</protein>
<proteinExistence type="predicted"/>
<evidence type="ECO:0000313" key="2">
    <source>
        <dbReference type="Proteomes" id="UP001143910"/>
    </source>
</evidence>
<reference evidence="1" key="1">
    <citation type="submission" date="2022-08" db="EMBL/GenBank/DDBJ databases">
        <title>Genome Sequence of Lecanicillium fungicola.</title>
        <authorList>
            <person name="Buettner E."/>
        </authorList>
    </citation>
    <scope>NUCLEOTIDE SEQUENCE</scope>
    <source>
        <strain evidence="1">Babe33</strain>
    </source>
</reference>
<evidence type="ECO:0000313" key="1">
    <source>
        <dbReference type="EMBL" id="KAJ2982228.1"/>
    </source>
</evidence>
<keyword evidence="2" id="KW-1185">Reference proteome</keyword>
<comment type="caution">
    <text evidence="1">The sequence shown here is derived from an EMBL/GenBank/DDBJ whole genome shotgun (WGS) entry which is preliminary data.</text>
</comment>
<name>A0ACC1NSX9_9HYPO</name>
<dbReference type="EMBL" id="JANJQO010000087">
    <property type="protein sequence ID" value="KAJ2982228.1"/>
    <property type="molecule type" value="Genomic_DNA"/>
</dbReference>
<accession>A0ACC1NSX9</accession>
<organism evidence="1 2">
    <name type="scientific">Zarea fungicola</name>
    <dbReference type="NCBI Taxonomy" id="93591"/>
    <lineage>
        <taxon>Eukaryota</taxon>
        <taxon>Fungi</taxon>
        <taxon>Dikarya</taxon>
        <taxon>Ascomycota</taxon>
        <taxon>Pezizomycotina</taxon>
        <taxon>Sordariomycetes</taxon>
        <taxon>Hypocreomycetidae</taxon>
        <taxon>Hypocreales</taxon>
        <taxon>Cordycipitaceae</taxon>
        <taxon>Zarea</taxon>
    </lineage>
</organism>
<sequence>MVEYSTKFTLLDNRRIEKQEWQVDGEEPFSFVLRILHISYNTAHIVVLYFIITVLSGTLLLRERDPSTTLYSPATNAIKYITYLWPENLAHKTSYMANGPDGMPTDKTDQLWSQLYECELFFVGISRLSSSEATKLPNETAALPNAPDQYPIQLGVFHQLHCLNNVRMALYPEQYPNKFHDLFATDGNGTRFNYSSHDANHLSHCIDTLRLTVMCHSDVSPLTWVYDKAKRQPLPTLYVEHTCRDYGAIQQWAVDRAIVDEMELEWPLGSKDDFQFKGRPAPN</sequence>